<proteinExistence type="predicted"/>
<dbReference type="Proteomes" id="UP001177744">
    <property type="component" value="Unassembled WGS sequence"/>
</dbReference>
<dbReference type="Pfam" id="PF02994">
    <property type="entry name" value="Transposase_22"/>
    <property type="match status" value="1"/>
</dbReference>
<gene>
    <name evidence="4" type="ORF">QTO34_000607</name>
</gene>
<dbReference type="InterPro" id="IPR043636">
    <property type="entry name" value="L1_RRM_dom"/>
</dbReference>
<evidence type="ECO:0000313" key="4">
    <source>
        <dbReference type="EMBL" id="KAK1346747.1"/>
    </source>
</evidence>
<dbReference type="EMBL" id="JAULJE010000001">
    <property type="protein sequence ID" value="KAK1346747.1"/>
    <property type="molecule type" value="Genomic_DNA"/>
</dbReference>
<comment type="caution">
    <text evidence="4">The sequence shown here is derived from an EMBL/GenBank/DDBJ whole genome shotgun (WGS) entry which is preliminary data.</text>
</comment>
<organism evidence="4 5">
    <name type="scientific">Cnephaeus nilssonii</name>
    <name type="common">Northern bat</name>
    <name type="synonym">Eptesicus nilssonii</name>
    <dbReference type="NCBI Taxonomy" id="3371016"/>
    <lineage>
        <taxon>Eukaryota</taxon>
        <taxon>Metazoa</taxon>
        <taxon>Chordata</taxon>
        <taxon>Craniata</taxon>
        <taxon>Vertebrata</taxon>
        <taxon>Euteleostomi</taxon>
        <taxon>Mammalia</taxon>
        <taxon>Eutheria</taxon>
        <taxon>Laurasiatheria</taxon>
        <taxon>Chiroptera</taxon>
        <taxon>Yangochiroptera</taxon>
        <taxon>Vespertilionidae</taxon>
        <taxon>Cnephaeus</taxon>
    </lineage>
</organism>
<feature type="domain" description="L1 transposable element RRM" evidence="2">
    <location>
        <begin position="4"/>
        <end position="46"/>
    </location>
</feature>
<feature type="region of interest" description="Disordered" evidence="1">
    <location>
        <begin position="137"/>
        <end position="332"/>
    </location>
</feature>
<dbReference type="InterPro" id="IPR042566">
    <property type="entry name" value="L1_C"/>
</dbReference>
<evidence type="ECO:0000259" key="3">
    <source>
        <dbReference type="Pfam" id="PF17490"/>
    </source>
</evidence>
<dbReference type="InterPro" id="IPR035300">
    <property type="entry name" value="L1_dsRBD"/>
</dbReference>
<dbReference type="Gene3D" id="3.30.250.20">
    <property type="entry name" value="L1 transposable element, C-terminal domain"/>
    <property type="match status" value="1"/>
</dbReference>
<dbReference type="Pfam" id="PF17490">
    <property type="entry name" value="Tnp_22_dsRBD"/>
    <property type="match status" value="1"/>
</dbReference>
<feature type="domain" description="L1 transposable element dsRBD-like" evidence="3">
    <location>
        <begin position="50"/>
        <end position="112"/>
    </location>
</feature>
<feature type="non-terminal residue" evidence="4">
    <location>
        <position position="431"/>
    </location>
</feature>
<protein>
    <submittedName>
        <fullName evidence="4">Uncharacterized protein</fullName>
    </submittedName>
</protein>
<sequence length="431" mass="47073">MNPKRETPRHSIIELANTNDKVRILKVARERMKVTYKESPIRLVTDFSTETHQARREWNEIYKVMQRKGLNPRILYPARRSLKIEGEIRSFTDKKGLRKFITTKPTMQEMLKALDGGQMVVMQVRFPLVGSRLDPGARLHLDPGARSHTRTQGVRGLTWTQVRAASPGPGTQPHPDPGVHGLARTRDLASPRPRGARSLPDPGLRGLTRIQGPPASPGPGTQSHPDPGVHGLTRTRGPASPGPRGTWPYPDPGARGLTWARDQASPGSRGTRPHPDPGSSFPWTQARVASPGPRGAWPLPDPGSRGLTRIQGPTASPGPVIQPHLDPGAHGLAQTQDSAGVAALTSDLDSAVQAKAFQFQPDDPKVVLIEQNEDYRDGLGAGEDMAILSHVFLLLLLLLLDHLFANLLDNVAELVEVVENLDIRQLDVVHE</sequence>
<dbReference type="PANTHER" id="PTHR11505">
    <property type="entry name" value="L1 TRANSPOSABLE ELEMENT-RELATED"/>
    <property type="match status" value="1"/>
</dbReference>
<dbReference type="Gene3D" id="3.30.70.1820">
    <property type="entry name" value="L1 transposable element, RRM domain"/>
    <property type="match status" value="1"/>
</dbReference>
<dbReference type="InterPro" id="IPR004244">
    <property type="entry name" value="Transposase_22"/>
</dbReference>
<dbReference type="AlphaFoldDB" id="A0AA40IBP8"/>
<evidence type="ECO:0000259" key="2">
    <source>
        <dbReference type="Pfam" id="PF02994"/>
    </source>
</evidence>
<keyword evidence="5" id="KW-1185">Reference proteome</keyword>
<reference evidence="4" key="1">
    <citation type="submission" date="2023-06" db="EMBL/GenBank/DDBJ databases">
        <title>Reference genome for the Northern bat (Eptesicus nilssonii), a most northern bat species.</title>
        <authorList>
            <person name="Laine V.N."/>
            <person name="Pulliainen A.T."/>
            <person name="Lilley T.M."/>
        </authorList>
    </citation>
    <scope>NUCLEOTIDE SEQUENCE</scope>
    <source>
        <strain evidence="4">BLF_Eptnil</strain>
        <tissue evidence="4">Kidney</tissue>
    </source>
</reference>
<evidence type="ECO:0000313" key="5">
    <source>
        <dbReference type="Proteomes" id="UP001177744"/>
    </source>
</evidence>
<accession>A0AA40IBP8</accession>
<name>A0AA40IBP8_CNENI</name>
<evidence type="ECO:0000256" key="1">
    <source>
        <dbReference type="SAM" id="MobiDB-lite"/>
    </source>
</evidence>